<dbReference type="RefSeq" id="WP_129208066.1">
    <property type="nucleotide sequence ID" value="NZ_BMGU01000003.1"/>
</dbReference>
<dbReference type="Gene3D" id="1.20.1610.10">
    <property type="entry name" value="alpha-1,2-mannosidases domains"/>
    <property type="match status" value="1"/>
</dbReference>
<dbReference type="Gene3D" id="1.20.1050.60">
    <property type="entry name" value="alpha-1,2-mannosidase"/>
    <property type="match status" value="1"/>
</dbReference>
<dbReference type="OrthoDB" id="9804511at2"/>
<organism evidence="4 5">
    <name type="scientific">Silvibacterium dinghuense</name>
    <dbReference type="NCBI Taxonomy" id="1560006"/>
    <lineage>
        <taxon>Bacteria</taxon>
        <taxon>Pseudomonadati</taxon>
        <taxon>Acidobacteriota</taxon>
        <taxon>Terriglobia</taxon>
        <taxon>Terriglobales</taxon>
        <taxon>Acidobacteriaceae</taxon>
        <taxon>Silvibacterium</taxon>
    </lineage>
</organism>
<dbReference type="GO" id="GO:0006516">
    <property type="term" value="P:glycoprotein catabolic process"/>
    <property type="evidence" value="ECO:0007669"/>
    <property type="project" value="TreeGrafter"/>
</dbReference>
<proteinExistence type="predicted"/>
<dbReference type="NCBIfam" id="TIGR01180">
    <property type="entry name" value="aman2_put"/>
    <property type="match status" value="1"/>
</dbReference>
<protein>
    <submittedName>
        <fullName evidence="4">Glycoside hydrolase family 92 protein</fullName>
    </submittedName>
</protein>
<dbReference type="InterPro" id="IPR041371">
    <property type="entry name" value="GH92_N"/>
</dbReference>
<feature type="domain" description="Glycosyl hydrolase family 92" evidence="2">
    <location>
        <begin position="286"/>
        <end position="752"/>
    </location>
</feature>
<feature type="domain" description="Glycosyl hydrolase family 92 N-terminal" evidence="3">
    <location>
        <begin position="46"/>
        <end position="280"/>
    </location>
</feature>
<evidence type="ECO:0000256" key="1">
    <source>
        <dbReference type="SAM" id="SignalP"/>
    </source>
</evidence>
<dbReference type="EMBL" id="SDMK01000002">
    <property type="protein sequence ID" value="RXS94896.1"/>
    <property type="molecule type" value="Genomic_DNA"/>
</dbReference>
<dbReference type="InterPro" id="IPR050883">
    <property type="entry name" value="PNGase"/>
</dbReference>
<comment type="caution">
    <text evidence="4">The sequence shown here is derived from an EMBL/GenBank/DDBJ whole genome shotgun (WGS) entry which is preliminary data.</text>
</comment>
<dbReference type="Pfam" id="PF07971">
    <property type="entry name" value="Glyco_hydro_92"/>
    <property type="match status" value="1"/>
</dbReference>
<dbReference type="Pfam" id="PF17678">
    <property type="entry name" value="Glyco_hydro_92N"/>
    <property type="match status" value="1"/>
</dbReference>
<dbReference type="GO" id="GO:0030246">
    <property type="term" value="F:carbohydrate binding"/>
    <property type="evidence" value="ECO:0007669"/>
    <property type="project" value="InterPro"/>
</dbReference>
<sequence>MSLHGFLFTSPCKRLLLLFLLAVAALPSIGAPHASPLDEGGDPTSLVNMMIGTAAEGQTYPGASMPYAMTQWTPQTQEGETKCVPPYYYADTRIQGFRGSHFLSGSCAQDYGSFTVMPLVSAEKLDAQGRSAAFSHAHEVARPYLYAVDLQDSGIHAEITGSERSGMMEFHFPASAEMGWIDVEDNIRLGTGAIRIDARRQEITGYNPVHRIYAGNGKNAGFSGYVVIQFDQPFEVGGTWTPAARHEGAIEQQGESGAAGAYVRFRLPESHVIHVRIGTSFVSVDEARRNLEAEMPDFDFMAAVQRSRDAWTAALGRFAVGGNSPDRSIFYTALYHAMLLPRIYSDRSGTYPKFAGDPAGGQTELAKGFTYYCDYSVWDTFRAVHPLLTLVDPARDLDMVKSLIAKGEQGGYLPIFPAWSEYTNEMVGDHAGVILADAYVKGIRGFDVEEAYRLMRKNATETPEEQALYEDGRGRRALPSYVKYGYIPLEDPVPFAFHGNEQVSRTLEYAFDDFEVSVMAKALGHAEDAAMFARRAQSWRNVLDPETGLARGRHADGTWVTPFEPGKTASYITEGLPWQYTFFVPQDIPALIAFEHGPEKFAQKLDELFAGGFYDHGNEPSHHIAYLYDDAGKPWKTQLHVHEIMQKEYRNAPAGLAGNDDAGQISAWYVMSAMGIYSVTPGTPRYAIGTPHFDEMRVRMGSGRELHIVAHGAEAGQFYVRTVRLNGREITRPYLLHEELEEGGELEFTMSDQPMKGKEEVFTPVRTVK</sequence>
<dbReference type="PANTHER" id="PTHR12143:SF43">
    <property type="entry name" value="PUTATIVE-RELATED"/>
    <property type="match status" value="1"/>
</dbReference>
<keyword evidence="5" id="KW-1185">Reference proteome</keyword>
<evidence type="ECO:0000313" key="5">
    <source>
        <dbReference type="Proteomes" id="UP000290253"/>
    </source>
</evidence>
<evidence type="ECO:0000313" key="4">
    <source>
        <dbReference type="EMBL" id="RXS94896.1"/>
    </source>
</evidence>
<dbReference type="GO" id="GO:0005829">
    <property type="term" value="C:cytosol"/>
    <property type="evidence" value="ECO:0007669"/>
    <property type="project" value="TreeGrafter"/>
</dbReference>
<keyword evidence="4" id="KW-0378">Hydrolase</keyword>
<reference evidence="4 5" key="1">
    <citation type="journal article" date="2016" name="Int. J. Syst. Evol. Microbiol.">
        <title>Acidipila dinghuensis sp. nov., an acidobacterium isolated from forest soil.</title>
        <authorList>
            <person name="Jiang Y.W."/>
            <person name="Wang J."/>
            <person name="Chen M.H."/>
            <person name="Lv Y.Y."/>
            <person name="Qiu L.H."/>
        </authorList>
    </citation>
    <scope>NUCLEOTIDE SEQUENCE [LARGE SCALE GENOMIC DNA]</scope>
    <source>
        <strain evidence="4 5">DHOF10</strain>
    </source>
</reference>
<evidence type="ECO:0000259" key="2">
    <source>
        <dbReference type="Pfam" id="PF07971"/>
    </source>
</evidence>
<name>A0A4Q1SCD9_9BACT</name>
<dbReference type="InterPro" id="IPR012939">
    <property type="entry name" value="Glyco_hydro_92"/>
</dbReference>
<dbReference type="Gene3D" id="3.30.2080.10">
    <property type="entry name" value="GH92 mannosidase domain"/>
    <property type="match status" value="1"/>
</dbReference>
<dbReference type="PANTHER" id="PTHR12143">
    <property type="entry name" value="PEPTIDE N-GLYCANASE PNGASE -RELATED"/>
    <property type="match status" value="1"/>
</dbReference>
<dbReference type="InterPro" id="IPR008928">
    <property type="entry name" value="6-hairpin_glycosidase_sf"/>
</dbReference>
<dbReference type="InterPro" id="IPR014718">
    <property type="entry name" value="GH-type_carb-bd"/>
</dbReference>
<gene>
    <name evidence="4" type="ORF">ESZ00_09645</name>
</gene>
<keyword evidence="1" id="KW-0732">Signal</keyword>
<dbReference type="GO" id="GO:0005975">
    <property type="term" value="P:carbohydrate metabolic process"/>
    <property type="evidence" value="ECO:0007669"/>
    <property type="project" value="InterPro"/>
</dbReference>
<dbReference type="AlphaFoldDB" id="A0A4Q1SCD9"/>
<accession>A0A4Q1SCD9</accession>
<dbReference type="InterPro" id="IPR005887">
    <property type="entry name" value="GH92_a_mannosidase_put"/>
</dbReference>
<dbReference type="Proteomes" id="UP000290253">
    <property type="component" value="Unassembled WGS sequence"/>
</dbReference>
<feature type="chain" id="PRO_5020324156" evidence="1">
    <location>
        <begin position="31"/>
        <end position="769"/>
    </location>
</feature>
<dbReference type="SUPFAM" id="SSF48208">
    <property type="entry name" value="Six-hairpin glycosidases"/>
    <property type="match status" value="1"/>
</dbReference>
<feature type="signal peptide" evidence="1">
    <location>
        <begin position="1"/>
        <end position="30"/>
    </location>
</feature>
<dbReference type="FunFam" id="1.20.1050.60:FF:000001">
    <property type="entry name" value="Putative alpha-1,2-mannosidase"/>
    <property type="match status" value="1"/>
</dbReference>
<dbReference type="Gene3D" id="2.70.98.10">
    <property type="match status" value="1"/>
</dbReference>
<dbReference type="FunFam" id="3.30.2080.10:FF:000001">
    <property type="entry name" value="Alpha-1,2-mannosidase subfamily"/>
    <property type="match status" value="1"/>
</dbReference>
<dbReference type="GO" id="GO:0000224">
    <property type="term" value="F:peptide-N4-(N-acetyl-beta-glucosaminyl)asparagine amidase activity"/>
    <property type="evidence" value="ECO:0007669"/>
    <property type="project" value="TreeGrafter"/>
</dbReference>
<evidence type="ECO:0000259" key="3">
    <source>
        <dbReference type="Pfam" id="PF17678"/>
    </source>
</evidence>